<dbReference type="Proteomes" id="UP000188533">
    <property type="component" value="Unassembled WGS sequence"/>
</dbReference>
<reference evidence="1 2" key="1">
    <citation type="submission" date="2016-08" db="EMBL/GenBank/DDBJ databases">
        <authorList>
            <consortium name="Lentinula edodes genome sequencing consortium"/>
            <person name="Sakamoto Y."/>
            <person name="Nakade K."/>
            <person name="Sato S."/>
            <person name="Yoshida Y."/>
            <person name="Miyazaki K."/>
            <person name="Natsume S."/>
            <person name="Konno N."/>
        </authorList>
    </citation>
    <scope>NUCLEOTIDE SEQUENCE [LARGE SCALE GENOMIC DNA]</scope>
    <source>
        <strain evidence="1 2">NBRC 111202</strain>
    </source>
</reference>
<dbReference type="AlphaFoldDB" id="A0A1Q3E4B7"/>
<name>A0A1Q3E4B7_LENED</name>
<sequence>MIVPHIQYLQIVFAVPWHQLRHLTLEYSDLDQMHKALCLCTSVVTAGFDSCTNDFSFRDPVAYTCLFLSSLTILASHRLETLGPDITRVLILPCYRTRSHLIGHTSKHLMALIQATSSSLIKLDLCDVDHHAWTPTASLERIWNKVSKLEERFLN</sequence>
<keyword evidence="2" id="KW-1185">Reference proteome</keyword>
<evidence type="ECO:0000313" key="1">
    <source>
        <dbReference type="EMBL" id="GAW02011.1"/>
    </source>
</evidence>
<organism evidence="1 2">
    <name type="scientific">Lentinula edodes</name>
    <name type="common">Shiitake mushroom</name>
    <name type="synonym">Lentinus edodes</name>
    <dbReference type="NCBI Taxonomy" id="5353"/>
    <lineage>
        <taxon>Eukaryota</taxon>
        <taxon>Fungi</taxon>
        <taxon>Dikarya</taxon>
        <taxon>Basidiomycota</taxon>
        <taxon>Agaricomycotina</taxon>
        <taxon>Agaricomycetes</taxon>
        <taxon>Agaricomycetidae</taxon>
        <taxon>Agaricales</taxon>
        <taxon>Marasmiineae</taxon>
        <taxon>Omphalotaceae</taxon>
        <taxon>Lentinula</taxon>
    </lineage>
</organism>
<accession>A0A1Q3E4B7</accession>
<protein>
    <submittedName>
        <fullName evidence="1">Uncharacterized protein</fullName>
    </submittedName>
</protein>
<gene>
    <name evidence="1" type="ORF">LENED_003639</name>
</gene>
<proteinExistence type="predicted"/>
<evidence type="ECO:0000313" key="2">
    <source>
        <dbReference type="Proteomes" id="UP000188533"/>
    </source>
</evidence>
<reference evidence="1 2" key="2">
    <citation type="submission" date="2017-02" db="EMBL/GenBank/DDBJ databases">
        <title>A genome survey and senescence transcriptome analysis in Lentinula edodes.</title>
        <authorList>
            <person name="Sakamoto Y."/>
            <person name="Nakade K."/>
            <person name="Sato S."/>
            <person name="Yoshida Y."/>
            <person name="Miyazaki K."/>
            <person name="Natsume S."/>
            <person name="Konno N."/>
        </authorList>
    </citation>
    <scope>NUCLEOTIDE SEQUENCE [LARGE SCALE GENOMIC DNA]</scope>
    <source>
        <strain evidence="1 2">NBRC 111202</strain>
    </source>
</reference>
<dbReference type="EMBL" id="BDGU01000080">
    <property type="protein sequence ID" value="GAW02011.1"/>
    <property type="molecule type" value="Genomic_DNA"/>
</dbReference>
<comment type="caution">
    <text evidence="1">The sequence shown here is derived from an EMBL/GenBank/DDBJ whole genome shotgun (WGS) entry which is preliminary data.</text>
</comment>